<reference evidence="2" key="1">
    <citation type="submission" date="2021-03" db="EMBL/GenBank/DDBJ databases">
        <title>Draft genome sequence of rust myrtle Austropuccinia psidii MF-1, a brazilian biotype.</title>
        <authorList>
            <person name="Quecine M.C."/>
            <person name="Pachon D.M.R."/>
            <person name="Bonatelli M.L."/>
            <person name="Correr F.H."/>
            <person name="Franceschini L.M."/>
            <person name="Leite T.F."/>
            <person name="Margarido G.R.A."/>
            <person name="Almeida C.A."/>
            <person name="Ferrarezi J.A."/>
            <person name="Labate C.A."/>
        </authorList>
    </citation>
    <scope>NUCLEOTIDE SEQUENCE</scope>
    <source>
        <strain evidence="2">MF-1</strain>
    </source>
</reference>
<dbReference type="EMBL" id="AVOT02006329">
    <property type="protein sequence ID" value="MBW0481290.1"/>
    <property type="molecule type" value="Genomic_DNA"/>
</dbReference>
<name>A0A9Q3CEW1_9BASI</name>
<gene>
    <name evidence="2" type="ORF">O181_021005</name>
</gene>
<feature type="compositionally biased region" description="Basic and acidic residues" evidence="1">
    <location>
        <begin position="62"/>
        <end position="77"/>
    </location>
</feature>
<proteinExistence type="predicted"/>
<evidence type="ECO:0000313" key="3">
    <source>
        <dbReference type="Proteomes" id="UP000765509"/>
    </source>
</evidence>
<feature type="compositionally biased region" description="Polar residues" evidence="1">
    <location>
        <begin position="52"/>
        <end position="61"/>
    </location>
</feature>
<organism evidence="2 3">
    <name type="scientific">Austropuccinia psidii MF-1</name>
    <dbReference type="NCBI Taxonomy" id="1389203"/>
    <lineage>
        <taxon>Eukaryota</taxon>
        <taxon>Fungi</taxon>
        <taxon>Dikarya</taxon>
        <taxon>Basidiomycota</taxon>
        <taxon>Pucciniomycotina</taxon>
        <taxon>Pucciniomycetes</taxon>
        <taxon>Pucciniales</taxon>
        <taxon>Sphaerophragmiaceae</taxon>
        <taxon>Austropuccinia</taxon>
    </lineage>
</organism>
<sequence length="108" mass="12560">MNSYLTVRKLLGHPNTCKLLNGWHPLMENKNMMALTAEWRKKKPYAIKESAKTSPSGQKQKFQPEKSSHKLKTRAEGSHQPQSLTARATGYQRISTMPWKMCFRWPEE</sequence>
<keyword evidence="3" id="KW-1185">Reference proteome</keyword>
<accession>A0A9Q3CEW1</accession>
<evidence type="ECO:0000256" key="1">
    <source>
        <dbReference type="SAM" id="MobiDB-lite"/>
    </source>
</evidence>
<feature type="region of interest" description="Disordered" evidence="1">
    <location>
        <begin position="46"/>
        <end position="89"/>
    </location>
</feature>
<evidence type="ECO:0000313" key="2">
    <source>
        <dbReference type="EMBL" id="MBW0481290.1"/>
    </source>
</evidence>
<dbReference type="Proteomes" id="UP000765509">
    <property type="component" value="Unassembled WGS sequence"/>
</dbReference>
<dbReference type="AlphaFoldDB" id="A0A9Q3CEW1"/>
<protein>
    <submittedName>
        <fullName evidence="2">Uncharacterized protein</fullName>
    </submittedName>
</protein>
<comment type="caution">
    <text evidence="2">The sequence shown here is derived from an EMBL/GenBank/DDBJ whole genome shotgun (WGS) entry which is preliminary data.</text>
</comment>